<protein>
    <recommendedName>
        <fullName evidence="1">RNA helicase</fullName>
        <ecNumber evidence="1">3.6.4.13</ecNumber>
    </recommendedName>
</protein>
<evidence type="ECO:0000313" key="13">
    <source>
        <dbReference type="Proteomes" id="UP000053989"/>
    </source>
</evidence>
<dbReference type="InterPro" id="IPR000629">
    <property type="entry name" value="RNA-helicase_DEAD-box_CS"/>
</dbReference>
<dbReference type="CDD" id="cd18787">
    <property type="entry name" value="SF2_C_DEAD"/>
    <property type="match status" value="1"/>
</dbReference>
<dbReference type="Gene3D" id="3.40.50.300">
    <property type="entry name" value="P-loop containing nucleotide triphosphate hydrolases"/>
    <property type="match status" value="2"/>
</dbReference>
<keyword evidence="4 8" id="KW-0347">Helicase</keyword>
<dbReference type="HOGENOM" id="CLU_003041_1_5_1"/>
<accession>A0A0C2YPM7</accession>
<dbReference type="PROSITE" id="PS51194">
    <property type="entry name" value="HELICASE_CTER"/>
    <property type="match status" value="1"/>
</dbReference>
<evidence type="ECO:0000256" key="7">
    <source>
        <dbReference type="ARBA" id="ARBA00047984"/>
    </source>
</evidence>
<dbReference type="SUPFAM" id="SSF52540">
    <property type="entry name" value="P-loop containing nucleoside triphosphate hydrolases"/>
    <property type="match status" value="1"/>
</dbReference>
<dbReference type="InterPro" id="IPR027417">
    <property type="entry name" value="P-loop_NTPase"/>
</dbReference>
<dbReference type="PANTHER" id="PTHR47959:SF1">
    <property type="entry name" value="ATP-DEPENDENT RNA HELICASE DBPA"/>
    <property type="match status" value="1"/>
</dbReference>
<evidence type="ECO:0000256" key="8">
    <source>
        <dbReference type="RuleBase" id="RU000492"/>
    </source>
</evidence>
<dbReference type="InterPro" id="IPR011545">
    <property type="entry name" value="DEAD/DEAH_box_helicase_dom"/>
</dbReference>
<dbReference type="STRING" id="1036808.A0A0C2YPM7"/>
<dbReference type="AlphaFoldDB" id="A0A0C2YPM7"/>
<dbReference type="GO" id="GO:0003723">
    <property type="term" value="F:RNA binding"/>
    <property type="evidence" value="ECO:0007669"/>
    <property type="project" value="UniProtKB-KW"/>
</dbReference>
<reference evidence="12 13" key="1">
    <citation type="submission" date="2014-04" db="EMBL/GenBank/DDBJ databases">
        <authorList>
            <consortium name="DOE Joint Genome Institute"/>
            <person name="Kuo A."/>
            <person name="Kohler A."/>
            <person name="Nagy L.G."/>
            <person name="Floudas D."/>
            <person name="Copeland A."/>
            <person name="Barry K.W."/>
            <person name="Cichocki N."/>
            <person name="Veneault-Fourrey C."/>
            <person name="LaButti K."/>
            <person name="Lindquist E.A."/>
            <person name="Lipzen A."/>
            <person name="Lundell T."/>
            <person name="Morin E."/>
            <person name="Murat C."/>
            <person name="Sun H."/>
            <person name="Tunlid A."/>
            <person name="Henrissat B."/>
            <person name="Grigoriev I.V."/>
            <person name="Hibbett D.S."/>
            <person name="Martin F."/>
            <person name="Nordberg H.P."/>
            <person name="Cantor M.N."/>
            <person name="Hua S.X."/>
        </authorList>
    </citation>
    <scope>NUCLEOTIDE SEQUENCE [LARGE SCALE GENOMIC DNA]</scope>
    <source>
        <strain evidence="12 13">Foug A</strain>
    </source>
</reference>
<evidence type="ECO:0000256" key="5">
    <source>
        <dbReference type="ARBA" id="ARBA00022840"/>
    </source>
</evidence>
<dbReference type="GO" id="GO:0005829">
    <property type="term" value="C:cytosol"/>
    <property type="evidence" value="ECO:0007669"/>
    <property type="project" value="TreeGrafter"/>
</dbReference>
<sequence>MQTKQLAVDSLPSDKDRKRKREVEPDDALPDVHKEKKKKKRIQDTESTVVPISASEAQAFLEKHSITIYAPPSTPSIPPATSFDQLDIPHGLRAAFDGFKEPTPIQAAAWPWALSGCDVIGIAETGSGKTLAFGIPALARLIVAGSPQSTSESGKKPKKSRRTGTVNVLVVAPTRELAIQTHDTLSALGDSFGIASVAVYGGVDKDSQVKALSNSSQDGKSTRIIVGTPGRILDLVNDGTCNLSKVNYLVLDEADRMLDKGFENDITAIISHTMQGSDRQTMMFSATWPEAVRRLASSFLRDPVRVTVGSDDLTANSRVEQAVEVLDDARGKDALLAKHLASIARAHKNGATTGLTRVLVFALYKKEASRVEATLKRAGHNVGALHGDMAQTARMAALERFKSSQGEDSGRKGTGLKILVATDVAARGLDIPEVEAVINYTFPLTIEDYIHRIGRTGRGGRSGRAITFFTGDVHERALAGELARVMRDAGFGAEADKLGKFPMTIKKKTHSSYGAFFRDDVGGVATKIVF</sequence>
<feature type="region of interest" description="Disordered" evidence="9">
    <location>
        <begin position="1"/>
        <end position="47"/>
    </location>
</feature>
<name>A0A0C2YPM7_9AGAM</name>
<evidence type="ECO:0000256" key="2">
    <source>
        <dbReference type="ARBA" id="ARBA00022741"/>
    </source>
</evidence>
<proteinExistence type="inferred from homology"/>
<dbReference type="Pfam" id="PF00270">
    <property type="entry name" value="DEAD"/>
    <property type="match status" value="1"/>
</dbReference>
<dbReference type="EC" id="3.6.4.13" evidence="1"/>
<evidence type="ECO:0000256" key="6">
    <source>
        <dbReference type="ARBA" id="ARBA00022884"/>
    </source>
</evidence>
<dbReference type="SMART" id="SM00487">
    <property type="entry name" value="DEXDc"/>
    <property type="match status" value="1"/>
</dbReference>
<evidence type="ECO:0000313" key="12">
    <source>
        <dbReference type="EMBL" id="KIM51673.1"/>
    </source>
</evidence>
<keyword evidence="2 8" id="KW-0547">Nucleotide-binding</keyword>
<evidence type="ECO:0000259" key="11">
    <source>
        <dbReference type="PROSITE" id="PS51194"/>
    </source>
</evidence>
<evidence type="ECO:0000256" key="3">
    <source>
        <dbReference type="ARBA" id="ARBA00022801"/>
    </source>
</evidence>
<dbReference type="EMBL" id="KN822245">
    <property type="protein sequence ID" value="KIM51673.1"/>
    <property type="molecule type" value="Genomic_DNA"/>
</dbReference>
<keyword evidence="6" id="KW-0694">RNA-binding</keyword>
<dbReference type="InterPro" id="IPR044742">
    <property type="entry name" value="DEAD/DEAH_RhlB"/>
</dbReference>
<evidence type="ECO:0000256" key="9">
    <source>
        <dbReference type="SAM" id="MobiDB-lite"/>
    </source>
</evidence>
<dbReference type="Pfam" id="PF00271">
    <property type="entry name" value="Helicase_C"/>
    <property type="match status" value="1"/>
</dbReference>
<feature type="domain" description="Helicase C-terminal" evidence="11">
    <location>
        <begin position="350"/>
        <end position="509"/>
    </location>
</feature>
<dbReference type="InterPro" id="IPR001650">
    <property type="entry name" value="Helicase_C-like"/>
</dbReference>
<comment type="catalytic activity">
    <reaction evidence="7">
        <text>ATP + H2O = ADP + phosphate + H(+)</text>
        <dbReference type="Rhea" id="RHEA:13065"/>
        <dbReference type="ChEBI" id="CHEBI:15377"/>
        <dbReference type="ChEBI" id="CHEBI:15378"/>
        <dbReference type="ChEBI" id="CHEBI:30616"/>
        <dbReference type="ChEBI" id="CHEBI:43474"/>
        <dbReference type="ChEBI" id="CHEBI:456216"/>
        <dbReference type="EC" id="3.6.4.13"/>
    </reaction>
</comment>
<keyword evidence="13" id="KW-1185">Reference proteome</keyword>
<dbReference type="PANTHER" id="PTHR47959">
    <property type="entry name" value="ATP-DEPENDENT RNA HELICASE RHLE-RELATED"/>
    <property type="match status" value="1"/>
</dbReference>
<dbReference type="GO" id="GO:0003724">
    <property type="term" value="F:RNA helicase activity"/>
    <property type="evidence" value="ECO:0007669"/>
    <property type="project" value="UniProtKB-EC"/>
</dbReference>
<feature type="domain" description="Helicase ATP-binding" evidence="10">
    <location>
        <begin position="110"/>
        <end position="306"/>
    </location>
</feature>
<dbReference type="SMART" id="SM00490">
    <property type="entry name" value="HELICc"/>
    <property type="match status" value="1"/>
</dbReference>
<dbReference type="CDD" id="cd00268">
    <property type="entry name" value="DEADc"/>
    <property type="match status" value="1"/>
</dbReference>
<reference evidence="13" key="2">
    <citation type="submission" date="2015-01" db="EMBL/GenBank/DDBJ databases">
        <title>Evolutionary Origins and Diversification of the Mycorrhizal Mutualists.</title>
        <authorList>
            <consortium name="DOE Joint Genome Institute"/>
            <consortium name="Mycorrhizal Genomics Consortium"/>
            <person name="Kohler A."/>
            <person name="Kuo A."/>
            <person name="Nagy L.G."/>
            <person name="Floudas D."/>
            <person name="Copeland A."/>
            <person name="Barry K.W."/>
            <person name="Cichocki N."/>
            <person name="Veneault-Fourrey C."/>
            <person name="LaButti K."/>
            <person name="Lindquist E.A."/>
            <person name="Lipzen A."/>
            <person name="Lundell T."/>
            <person name="Morin E."/>
            <person name="Murat C."/>
            <person name="Riley R."/>
            <person name="Ohm R."/>
            <person name="Sun H."/>
            <person name="Tunlid A."/>
            <person name="Henrissat B."/>
            <person name="Grigoriev I.V."/>
            <person name="Hibbett D.S."/>
            <person name="Martin F."/>
        </authorList>
    </citation>
    <scope>NUCLEOTIDE SEQUENCE [LARGE SCALE GENOMIC DNA]</scope>
    <source>
        <strain evidence="13">Foug A</strain>
    </source>
</reference>
<comment type="similarity">
    <text evidence="8">Belongs to the DEAD box helicase family.</text>
</comment>
<keyword evidence="5 8" id="KW-0067">ATP-binding</keyword>
<dbReference type="GO" id="GO:0005524">
    <property type="term" value="F:ATP binding"/>
    <property type="evidence" value="ECO:0007669"/>
    <property type="project" value="UniProtKB-KW"/>
</dbReference>
<dbReference type="PROSITE" id="PS00039">
    <property type="entry name" value="DEAD_ATP_HELICASE"/>
    <property type="match status" value="1"/>
</dbReference>
<dbReference type="GO" id="GO:0016787">
    <property type="term" value="F:hydrolase activity"/>
    <property type="evidence" value="ECO:0007669"/>
    <property type="project" value="UniProtKB-KW"/>
</dbReference>
<dbReference type="InParanoid" id="A0A0C2YPM7"/>
<dbReference type="InterPro" id="IPR050079">
    <property type="entry name" value="DEAD_box_RNA_helicase"/>
</dbReference>
<dbReference type="Proteomes" id="UP000053989">
    <property type="component" value="Unassembled WGS sequence"/>
</dbReference>
<evidence type="ECO:0000259" key="10">
    <source>
        <dbReference type="PROSITE" id="PS51192"/>
    </source>
</evidence>
<gene>
    <name evidence="12" type="ORF">SCLCIDRAFT_617872</name>
</gene>
<dbReference type="InterPro" id="IPR014001">
    <property type="entry name" value="Helicase_ATP-bd"/>
</dbReference>
<organism evidence="12 13">
    <name type="scientific">Scleroderma citrinum Foug A</name>
    <dbReference type="NCBI Taxonomy" id="1036808"/>
    <lineage>
        <taxon>Eukaryota</taxon>
        <taxon>Fungi</taxon>
        <taxon>Dikarya</taxon>
        <taxon>Basidiomycota</taxon>
        <taxon>Agaricomycotina</taxon>
        <taxon>Agaricomycetes</taxon>
        <taxon>Agaricomycetidae</taxon>
        <taxon>Boletales</taxon>
        <taxon>Sclerodermatineae</taxon>
        <taxon>Sclerodermataceae</taxon>
        <taxon>Scleroderma</taxon>
    </lineage>
</organism>
<evidence type="ECO:0000256" key="4">
    <source>
        <dbReference type="ARBA" id="ARBA00022806"/>
    </source>
</evidence>
<dbReference type="PROSITE" id="PS51192">
    <property type="entry name" value="HELICASE_ATP_BIND_1"/>
    <property type="match status" value="1"/>
</dbReference>
<keyword evidence="3 8" id="KW-0378">Hydrolase</keyword>
<evidence type="ECO:0000256" key="1">
    <source>
        <dbReference type="ARBA" id="ARBA00012552"/>
    </source>
</evidence>
<dbReference type="FunCoup" id="A0A0C2YPM7">
    <property type="interactions" value="204"/>
</dbReference>
<dbReference type="OrthoDB" id="196131at2759"/>